<reference evidence="5" key="1">
    <citation type="submission" date="2020-05" db="EMBL/GenBank/DDBJ databases">
        <authorList>
            <person name="Chiriac C."/>
            <person name="Salcher M."/>
            <person name="Ghai R."/>
            <person name="Kavagutti S V."/>
        </authorList>
    </citation>
    <scope>NUCLEOTIDE SEQUENCE</scope>
</reference>
<keyword evidence="2" id="KW-0489">Methyltransferase</keyword>
<dbReference type="SUPFAM" id="SSF75217">
    <property type="entry name" value="alpha/beta knot"/>
    <property type="match status" value="1"/>
</dbReference>
<dbReference type="InterPro" id="IPR029028">
    <property type="entry name" value="Alpha/beta_knot_MTases"/>
</dbReference>
<dbReference type="Pfam" id="PF00588">
    <property type="entry name" value="SpoU_methylase"/>
    <property type="match status" value="1"/>
</dbReference>
<evidence type="ECO:0000256" key="3">
    <source>
        <dbReference type="ARBA" id="ARBA00022679"/>
    </source>
</evidence>
<evidence type="ECO:0000256" key="1">
    <source>
        <dbReference type="ARBA" id="ARBA00007228"/>
    </source>
</evidence>
<protein>
    <submittedName>
        <fullName evidence="5">Unannotated protein</fullName>
    </submittedName>
</protein>
<dbReference type="GO" id="GO:0006396">
    <property type="term" value="P:RNA processing"/>
    <property type="evidence" value="ECO:0007669"/>
    <property type="project" value="InterPro"/>
</dbReference>
<dbReference type="CDD" id="cd18095">
    <property type="entry name" value="SpoU-like_rRNA-MTase"/>
    <property type="match status" value="1"/>
</dbReference>
<dbReference type="AlphaFoldDB" id="A0A6J6RXX9"/>
<proteinExistence type="inferred from homology"/>
<dbReference type="InterPro" id="IPR051259">
    <property type="entry name" value="rRNA_Methyltransferase"/>
</dbReference>
<dbReference type="GO" id="GO:0032259">
    <property type="term" value="P:methylation"/>
    <property type="evidence" value="ECO:0007669"/>
    <property type="project" value="UniProtKB-KW"/>
</dbReference>
<dbReference type="Gene3D" id="3.40.1280.10">
    <property type="match status" value="1"/>
</dbReference>
<evidence type="ECO:0000256" key="2">
    <source>
        <dbReference type="ARBA" id="ARBA00022603"/>
    </source>
</evidence>
<dbReference type="SMART" id="SM00967">
    <property type="entry name" value="SpoU_sub_bind"/>
    <property type="match status" value="1"/>
</dbReference>
<sequence length="282" mass="29042">MAGDDRPKPASTAGFRGEVLSARNPRLATLRRLSGRRSARTDAGRFVIDGPRLVHEALDAGIVVDEVYVPADQVDVAAVVDLERALRAANVVVHLVAPDVFRSVASTEAPQPAIAVARPPVRDAAGLLASANALLVLVDVADPGNAGTLVRVAEAAGIGVVVACGQGVEWWNPKVVRAAAGSLFRVPVLALADVHGVLASLHARGVTTLATSIDAGADYTAIDYRMPIALLLGSEAHGLPADVVASATTAVRIPMLGAVESLNVAMAGAVCAFEMARQRRGL</sequence>
<evidence type="ECO:0000259" key="4">
    <source>
        <dbReference type="SMART" id="SM00967"/>
    </source>
</evidence>
<feature type="domain" description="RNA 2-O ribose methyltransferase substrate binding" evidence="4">
    <location>
        <begin position="47"/>
        <end position="123"/>
    </location>
</feature>
<dbReference type="GO" id="GO:0005737">
    <property type="term" value="C:cytoplasm"/>
    <property type="evidence" value="ECO:0007669"/>
    <property type="project" value="UniProtKB-ARBA"/>
</dbReference>
<dbReference type="InterPro" id="IPR029064">
    <property type="entry name" value="Ribosomal_eL30-like_sf"/>
</dbReference>
<evidence type="ECO:0000313" key="7">
    <source>
        <dbReference type="EMBL" id="CAB4921943.1"/>
    </source>
</evidence>
<evidence type="ECO:0000313" key="6">
    <source>
        <dbReference type="EMBL" id="CAB4827482.1"/>
    </source>
</evidence>
<dbReference type="PANTHER" id="PTHR43191:SF2">
    <property type="entry name" value="RRNA METHYLTRANSFERASE 3, MITOCHONDRIAL"/>
    <property type="match status" value="1"/>
</dbReference>
<dbReference type="GO" id="GO:0008173">
    <property type="term" value="F:RNA methyltransferase activity"/>
    <property type="evidence" value="ECO:0007669"/>
    <property type="project" value="InterPro"/>
</dbReference>
<dbReference type="EMBL" id="CAFABA010000037">
    <property type="protein sequence ID" value="CAB4827482.1"/>
    <property type="molecule type" value="Genomic_DNA"/>
</dbReference>
<dbReference type="SUPFAM" id="SSF55315">
    <property type="entry name" value="L30e-like"/>
    <property type="match status" value="1"/>
</dbReference>
<gene>
    <name evidence="5" type="ORF">UFOPK2754_00235</name>
    <name evidence="6" type="ORF">UFOPK3139_01127</name>
    <name evidence="7" type="ORF">UFOPK3543_02135</name>
    <name evidence="8" type="ORF">UFOPK3967_02778</name>
</gene>
<dbReference type="InterPro" id="IPR029026">
    <property type="entry name" value="tRNA_m1G_MTases_N"/>
</dbReference>
<dbReference type="InterPro" id="IPR013123">
    <property type="entry name" value="SpoU_subst-bd"/>
</dbReference>
<dbReference type="Gene3D" id="3.30.1330.30">
    <property type="match status" value="1"/>
</dbReference>
<evidence type="ECO:0000313" key="5">
    <source>
        <dbReference type="EMBL" id="CAB4727189.1"/>
    </source>
</evidence>
<dbReference type="Pfam" id="PF22435">
    <property type="entry name" value="MRM3-like_sub_bind"/>
    <property type="match status" value="1"/>
</dbReference>
<keyword evidence="3" id="KW-0808">Transferase</keyword>
<dbReference type="EMBL" id="CAFBOS010000241">
    <property type="protein sequence ID" value="CAB5021171.1"/>
    <property type="molecule type" value="Genomic_DNA"/>
</dbReference>
<organism evidence="5">
    <name type="scientific">freshwater metagenome</name>
    <dbReference type="NCBI Taxonomy" id="449393"/>
    <lineage>
        <taxon>unclassified sequences</taxon>
        <taxon>metagenomes</taxon>
        <taxon>ecological metagenomes</taxon>
    </lineage>
</organism>
<dbReference type="PANTHER" id="PTHR43191">
    <property type="entry name" value="RRNA METHYLTRANSFERASE 3"/>
    <property type="match status" value="1"/>
</dbReference>
<dbReference type="EMBL" id="CAEZYR010000005">
    <property type="protein sequence ID" value="CAB4727189.1"/>
    <property type="molecule type" value="Genomic_DNA"/>
</dbReference>
<comment type="similarity">
    <text evidence="1">Belongs to the class IV-like SAM-binding methyltransferase superfamily. RNA methyltransferase TrmH family.</text>
</comment>
<dbReference type="GO" id="GO:0003723">
    <property type="term" value="F:RNA binding"/>
    <property type="evidence" value="ECO:0007669"/>
    <property type="project" value="InterPro"/>
</dbReference>
<dbReference type="EMBL" id="CAFBMH010000094">
    <property type="protein sequence ID" value="CAB4921943.1"/>
    <property type="molecule type" value="Genomic_DNA"/>
</dbReference>
<dbReference type="InterPro" id="IPR053888">
    <property type="entry name" value="MRM3-like_sub_bind"/>
</dbReference>
<evidence type="ECO:0000313" key="8">
    <source>
        <dbReference type="EMBL" id="CAB5021171.1"/>
    </source>
</evidence>
<name>A0A6J6RXX9_9ZZZZ</name>
<dbReference type="InterPro" id="IPR001537">
    <property type="entry name" value="SpoU_MeTrfase"/>
</dbReference>
<accession>A0A6J6RXX9</accession>